<dbReference type="EnsemblPlants" id="AUR62042987-RA">
    <property type="protein sequence ID" value="AUR62042987-RA:cds"/>
    <property type="gene ID" value="AUR62042987"/>
</dbReference>
<name>A0A803NAG7_CHEQI</name>
<dbReference type="InterPro" id="IPR025312">
    <property type="entry name" value="DUF4216"/>
</dbReference>
<dbReference type="Proteomes" id="UP000596660">
    <property type="component" value="Unplaced"/>
</dbReference>
<dbReference type="PANTHER" id="PTHR48258:SF3">
    <property type="entry name" value="FK506-BINDING PROTEIN 4-LIKE ISOFORM X1"/>
    <property type="match status" value="1"/>
</dbReference>
<proteinExistence type="predicted"/>
<evidence type="ECO:0000313" key="4">
    <source>
        <dbReference type="Proteomes" id="UP000596660"/>
    </source>
</evidence>
<keyword evidence="4" id="KW-1185">Reference proteome</keyword>
<sequence length="365" mass="41715">MQCHLLVYGIDSSYNPWVSHRESGGLNVNNEDDNKMEASDNDNDDDIPFDDMAALVFDSTNAYNESTNYEVPSDGGNPMEFGSSSGNDETPNKELITLLEDMEAKLYLGCKKFKRLEFLITLIHIKEFSNEEKCPKCSTPTWKEKVVQGGDVSSGDEDEDHKWRRSRNLFGGKVGRGPPPTPLTGHDVLEQLSGYSNVEFGKGVTRKRKRGEQYIIIKLWKDGDKRITEELFCLERGPMKRVVSYDGYIINGFRFHTKKRQRNRKTQNSGVVVRGDEESGEKNFYGILEEVIVLEYGALKNRTSPKVVLFKCKWFDVFSDGKEVKRDNLEAVLINVTRRLRTNESFALDSQIEQVFYVTSHNETN</sequence>
<feature type="domain" description="DUF4216" evidence="2">
    <location>
        <begin position="304"/>
        <end position="363"/>
    </location>
</feature>
<dbReference type="AlphaFoldDB" id="A0A803NAG7"/>
<reference evidence="3" key="2">
    <citation type="submission" date="2021-03" db="UniProtKB">
        <authorList>
            <consortium name="EnsemblPlants"/>
        </authorList>
    </citation>
    <scope>IDENTIFICATION</scope>
</reference>
<dbReference type="Gramene" id="AUR62042987-RA">
    <property type="protein sequence ID" value="AUR62042987-RA:cds"/>
    <property type="gene ID" value="AUR62042987"/>
</dbReference>
<dbReference type="Pfam" id="PF13952">
    <property type="entry name" value="DUF4216"/>
    <property type="match status" value="1"/>
</dbReference>
<feature type="region of interest" description="Disordered" evidence="1">
    <location>
        <begin position="25"/>
        <end position="45"/>
    </location>
</feature>
<feature type="region of interest" description="Disordered" evidence="1">
    <location>
        <begin position="68"/>
        <end position="89"/>
    </location>
</feature>
<reference evidence="3" key="1">
    <citation type="journal article" date="2017" name="Nature">
        <title>The genome of Chenopodium quinoa.</title>
        <authorList>
            <person name="Jarvis D.E."/>
            <person name="Ho Y.S."/>
            <person name="Lightfoot D.J."/>
            <person name="Schmoeckel S.M."/>
            <person name="Li B."/>
            <person name="Borm T.J.A."/>
            <person name="Ohyanagi H."/>
            <person name="Mineta K."/>
            <person name="Michell C.T."/>
            <person name="Saber N."/>
            <person name="Kharbatia N.M."/>
            <person name="Rupper R.R."/>
            <person name="Sharp A.R."/>
            <person name="Dally N."/>
            <person name="Boughton B.A."/>
            <person name="Woo Y.H."/>
            <person name="Gao G."/>
            <person name="Schijlen E.G.W.M."/>
            <person name="Guo X."/>
            <person name="Momin A.A."/>
            <person name="Negrao S."/>
            <person name="Al-Babili S."/>
            <person name="Gehring C."/>
            <person name="Roessner U."/>
            <person name="Jung C."/>
            <person name="Murphy K."/>
            <person name="Arold S.T."/>
            <person name="Gojobori T."/>
            <person name="van der Linden C.G."/>
            <person name="van Loo E.N."/>
            <person name="Jellen E.N."/>
            <person name="Maughan P.J."/>
            <person name="Tester M."/>
        </authorList>
    </citation>
    <scope>NUCLEOTIDE SEQUENCE [LARGE SCALE GENOMIC DNA]</scope>
    <source>
        <strain evidence="3">cv. PI 614886</strain>
    </source>
</reference>
<evidence type="ECO:0000259" key="2">
    <source>
        <dbReference type="Pfam" id="PF13952"/>
    </source>
</evidence>
<dbReference type="PANTHER" id="PTHR48258">
    <property type="entry name" value="DUF4218 DOMAIN-CONTAINING PROTEIN-RELATED"/>
    <property type="match status" value="1"/>
</dbReference>
<organism evidence="3 4">
    <name type="scientific">Chenopodium quinoa</name>
    <name type="common">Quinoa</name>
    <dbReference type="NCBI Taxonomy" id="63459"/>
    <lineage>
        <taxon>Eukaryota</taxon>
        <taxon>Viridiplantae</taxon>
        <taxon>Streptophyta</taxon>
        <taxon>Embryophyta</taxon>
        <taxon>Tracheophyta</taxon>
        <taxon>Spermatophyta</taxon>
        <taxon>Magnoliopsida</taxon>
        <taxon>eudicotyledons</taxon>
        <taxon>Gunneridae</taxon>
        <taxon>Pentapetalae</taxon>
        <taxon>Caryophyllales</taxon>
        <taxon>Chenopodiaceae</taxon>
        <taxon>Chenopodioideae</taxon>
        <taxon>Atripliceae</taxon>
        <taxon>Chenopodium</taxon>
    </lineage>
</organism>
<protein>
    <recommendedName>
        <fullName evidence="2">DUF4216 domain-containing protein</fullName>
    </recommendedName>
</protein>
<accession>A0A803NAG7</accession>
<evidence type="ECO:0000313" key="3">
    <source>
        <dbReference type="EnsemblPlants" id="AUR62042987-RA:cds"/>
    </source>
</evidence>
<evidence type="ECO:0000256" key="1">
    <source>
        <dbReference type="SAM" id="MobiDB-lite"/>
    </source>
</evidence>